<evidence type="ECO:0000256" key="2">
    <source>
        <dbReference type="ARBA" id="ARBA00022723"/>
    </source>
</evidence>
<dbReference type="Gene3D" id="3.40.50.720">
    <property type="entry name" value="NAD(P)-binding Rossmann-like Domain"/>
    <property type="match status" value="1"/>
</dbReference>
<dbReference type="InterPro" id="IPR020843">
    <property type="entry name" value="ER"/>
</dbReference>
<sequence length="338" mass="36512">MTTHVLKVYRASPSGQIHLDHITRHLSPDEALVEVTHASICGTDSIYLHSQQVLGHEGIGIVRAIGADVRSVRIGDRVGMGYVQKTCGECQSCISGWDQYCQRKDLYGMSDPDRGCLGFKTIWNANALIPIPEGLHSGDAAALMCGGATVWTVLSRYGMQPGDRVGVLGIGGMGHLAIKMAAAMGYHVVAFSGSGSKKADCLAFGAKEYYLTNGESMEDMEPLKHLLLCGSSSEDYTFILSLLAVHGTVYPLTVSLQPATIRTIMLINKGLRIQGSLVASREDLAKMLQFCADKGVRPATSNFSLTSTEEVNQAMESLQRNTVRYKALLVADENLLKL</sequence>
<dbReference type="Gene3D" id="3.90.180.10">
    <property type="entry name" value="Medium-chain alcohol dehydrogenases, catalytic domain"/>
    <property type="match status" value="1"/>
</dbReference>
<accession>A0A1M3TEM9</accession>
<dbReference type="GO" id="GO:0016616">
    <property type="term" value="F:oxidoreductase activity, acting on the CH-OH group of donors, NAD or NADP as acceptor"/>
    <property type="evidence" value="ECO:0007669"/>
    <property type="project" value="InterPro"/>
</dbReference>
<dbReference type="InterPro" id="IPR036291">
    <property type="entry name" value="NAD(P)-bd_dom_sf"/>
</dbReference>
<dbReference type="CDD" id="cd05283">
    <property type="entry name" value="CAD1"/>
    <property type="match status" value="1"/>
</dbReference>
<dbReference type="Pfam" id="PF08240">
    <property type="entry name" value="ADH_N"/>
    <property type="match status" value="1"/>
</dbReference>
<keyword evidence="3 5" id="KW-0862">Zinc</keyword>
<reference evidence="8" key="1">
    <citation type="journal article" date="2017" name="Genome Biol.">
        <title>Comparative genomics reveals high biological diversity and specific adaptations in the industrially and medically important fungal genus Aspergillus.</title>
        <authorList>
            <person name="de Vries R.P."/>
            <person name="Riley R."/>
            <person name="Wiebenga A."/>
            <person name="Aguilar-Osorio G."/>
            <person name="Amillis S."/>
            <person name="Uchima C.A."/>
            <person name="Anderluh G."/>
            <person name="Asadollahi M."/>
            <person name="Askin M."/>
            <person name="Barry K."/>
            <person name="Battaglia E."/>
            <person name="Bayram O."/>
            <person name="Benocci T."/>
            <person name="Braus-Stromeyer S.A."/>
            <person name="Caldana C."/>
            <person name="Canovas D."/>
            <person name="Cerqueira G.C."/>
            <person name="Chen F."/>
            <person name="Chen W."/>
            <person name="Choi C."/>
            <person name="Clum A."/>
            <person name="Dos Santos R.A."/>
            <person name="Damasio A.R."/>
            <person name="Diallinas G."/>
            <person name="Emri T."/>
            <person name="Fekete E."/>
            <person name="Flipphi M."/>
            <person name="Freyberg S."/>
            <person name="Gallo A."/>
            <person name="Gournas C."/>
            <person name="Habgood R."/>
            <person name="Hainaut M."/>
            <person name="Harispe M.L."/>
            <person name="Henrissat B."/>
            <person name="Hilden K.S."/>
            <person name="Hope R."/>
            <person name="Hossain A."/>
            <person name="Karabika E."/>
            <person name="Karaffa L."/>
            <person name="Karanyi Z."/>
            <person name="Krasevec N."/>
            <person name="Kuo A."/>
            <person name="Kusch H."/>
            <person name="LaButti K."/>
            <person name="Lagendijk E.L."/>
            <person name="Lapidus A."/>
            <person name="Levasseur A."/>
            <person name="Lindquist E."/>
            <person name="Lipzen A."/>
            <person name="Logrieco A.F."/>
            <person name="MacCabe A."/>
            <person name="Maekelae M.R."/>
            <person name="Malavazi I."/>
            <person name="Melin P."/>
            <person name="Meyer V."/>
            <person name="Mielnichuk N."/>
            <person name="Miskei M."/>
            <person name="Molnar A.P."/>
            <person name="Mule G."/>
            <person name="Ngan C.Y."/>
            <person name="Orejas M."/>
            <person name="Orosz E."/>
            <person name="Ouedraogo J.P."/>
            <person name="Overkamp K.M."/>
            <person name="Park H.-S."/>
            <person name="Perrone G."/>
            <person name="Piumi F."/>
            <person name="Punt P.J."/>
            <person name="Ram A.F."/>
            <person name="Ramon A."/>
            <person name="Rauscher S."/>
            <person name="Record E."/>
            <person name="Riano-Pachon D.M."/>
            <person name="Robert V."/>
            <person name="Roehrig J."/>
            <person name="Ruller R."/>
            <person name="Salamov A."/>
            <person name="Salih N.S."/>
            <person name="Samson R.A."/>
            <person name="Sandor E."/>
            <person name="Sanguinetti M."/>
            <person name="Schuetze T."/>
            <person name="Sepcic K."/>
            <person name="Shelest E."/>
            <person name="Sherlock G."/>
            <person name="Sophianopoulou V."/>
            <person name="Squina F.M."/>
            <person name="Sun H."/>
            <person name="Susca A."/>
            <person name="Todd R.B."/>
            <person name="Tsang A."/>
            <person name="Unkles S.E."/>
            <person name="van de Wiele N."/>
            <person name="van Rossen-Uffink D."/>
            <person name="Oliveira J.V."/>
            <person name="Vesth T.C."/>
            <person name="Visser J."/>
            <person name="Yu J.-H."/>
            <person name="Zhou M."/>
            <person name="Andersen M.R."/>
            <person name="Archer D.B."/>
            <person name="Baker S.E."/>
            <person name="Benoit I."/>
            <person name="Brakhage A.A."/>
            <person name="Braus G.H."/>
            <person name="Fischer R."/>
            <person name="Frisvad J.C."/>
            <person name="Goldman G.H."/>
            <person name="Houbraken J."/>
            <person name="Oakley B."/>
            <person name="Pocsi I."/>
            <person name="Scazzocchio C."/>
            <person name="Seiboth B."/>
            <person name="vanKuyk P.A."/>
            <person name="Wortman J."/>
            <person name="Dyer P.S."/>
            <person name="Grigoriev I.V."/>
        </authorList>
    </citation>
    <scope>NUCLEOTIDE SEQUENCE [LARGE SCALE GENOMIC DNA]</scope>
    <source>
        <strain evidence="8">CBS 106.47</strain>
    </source>
</reference>
<evidence type="ECO:0000256" key="5">
    <source>
        <dbReference type="RuleBase" id="RU361277"/>
    </source>
</evidence>
<dbReference type="EMBL" id="KV878243">
    <property type="protein sequence ID" value="OJZ85191.1"/>
    <property type="molecule type" value="Genomic_DNA"/>
</dbReference>
<dbReference type="InterPro" id="IPR047109">
    <property type="entry name" value="CAD-like"/>
</dbReference>
<dbReference type="SUPFAM" id="SSF50129">
    <property type="entry name" value="GroES-like"/>
    <property type="match status" value="1"/>
</dbReference>
<dbReference type="Pfam" id="PF00107">
    <property type="entry name" value="ADH_zinc_N"/>
    <property type="match status" value="1"/>
</dbReference>
<dbReference type="InterPro" id="IPR011032">
    <property type="entry name" value="GroES-like_sf"/>
</dbReference>
<keyword evidence="4" id="KW-0560">Oxidoreductase</keyword>
<comment type="cofactor">
    <cofactor evidence="1 5">
        <name>Zn(2+)</name>
        <dbReference type="ChEBI" id="CHEBI:29105"/>
    </cofactor>
</comment>
<dbReference type="FunFam" id="3.40.50.720:FF:000022">
    <property type="entry name" value="Cinnamyl alcohol dehydrogenase"/>
    <property type="match status" value="1"/>
</dbReference>
<gene>
    <name evidence="7" type="ORF">ASPFODRAFT_47733</name>
</gene>
<dbReference type="SUPFAM" id="SSF51735">
    <property type="entry name" value="NAD(P)-binding Rossmann-fold domains"/>
    <property type="match status" value="1"/>
</dbReference>
<dbReference type="PROSITE" id="PS00059">
    <property type="entry name" value="ADH_ZINC"/>
    <property type="match status" value="1"/>
</dbReference>
<dbReference type="AlphaFoldDB" id="A0A1M3TEM9"/>
<evidence type="ECO:0000313" key="8">
    <source>
        <dbReference type="Proteomes" id="UP000184063"/>
    </source>
</evidence>
<dbReference type="OrthoDB" id="4434753at2759"/>
<name>A0A1M3TEM9_ASPLC</name>
<dbReference type="SMART" id="SM00829">
    <property type="entry name" value="PKS_ER"/>
    <property type="match status" value="1"/>
</dbReference>
<dbReference type="PANTHER" id="PTHR42683">
    <property type="entry name" value="ALDEHYDE REDUCTASE"/>
    <property type="match status" value="1"/>
</dbReference>
<dbReference type="GO" id="GO:0008270">
    <property type="term" value="F:zinc ion binding"/>
    <property type="evidence" value="ECO:0007669"/>
    <property type="project" value="InterPro"/>
</dbReference>
<dbReference type="VEuPathDB" id="FungiDB:ASPFODRAFT_47733"/>
<proteinExistence type="inferred from homology"/>
<organism evidence="7 8">
    <name type="scientific">Aspergillus luchuensis (strain CBS 106.47)</name>
    <dbReference type="NCBI Taxonomy" id="1137211"/>
    <lineage>
        <taxon>Eukaryota</taxon>
        <taxon>Fungi</taxon>
        <taxon>Dikarya</taxon>
        <taxon>Ascomycota</taxon>
        <taxon>Pezizomycotina</taxon>
        <taxon>Eurotiomycetes</taxon>
        <taxon>Eurotiomycetidae</taxon>
        <taxon>Eurotiales</taxon>
        <taxon>Aspergillaceae</taxon>
        <taxon>Aspergillus</taxon>
        <taxon>Aspergillus subgen. Circumdati</taxon>
    </lineage>
</organism>
<evidence type="ECO:0000256" key="4">
    <source>
        <dbReference type="ARBA" id="ARBA00023002"/>
    </source>
</evidence>
<feature type="domain" description="Enoyl reductase (ER)" evidence="6">
    <location>
        <begin position="15"/>
        <end position="329"/>
    </location>
</feature>
<dbReference type="InterPro" id="IPR013154">
    <property type="entry name" value="ADH-like_N"/>
</dbReference>
<keyword evidence="2 5" id="KW-0479">Metal-binding</keyword>
<dbReference type="Proteomes" id="UP000184063">
    <property type="component" value="Unassembled WGS sequence"/>
</dbReference>
<evidence type="ECO:0000256" key="1">
    <source>
        <dbReference type="ARBA" id="ARBA00001947"/>
    </source>
</evidence>
<dbReference type="InterPro" id="IPR013149">
    <property type="entry name" value="ADH-like_C"/>
</dbReference>
<protein>
    <recommendedName>
        <fullName evidence="6">Enoyl reductase (ER) domain-containing protein</fullName>
    </recommendedName>
</protein>
<evidence type="ECO:0000259" key="6">
    <source>
        <dbReference type="SMART" id="SM00829"/>
    </source>
</evidence>
<dbReference type="InterPro" id="IPR002328">
    <property type="entry name" value="ADH_Zn_CS"/>
</dbReference>
<comment type="similarity">
    <text evidence="5">Belongs to the zinc-containing alcohol dehydrogenase family.</text>
</comment>
<evidence type="ECO:0000256" key="3">
    <source>
        <dbReference type="ARBA" id="ARBA00022833"/>
    </source>
</evidence>
<evidence type="ECO:0000313" key="7">
    <source>
        <dbReference type="EMBL" id="OJZ85191.1"/>
    </source>
</evidence>